<evidence type="ECO:0000256" key="7">
    <source>
        <dbReference type="ARBA" id="ARBA00022840"/>
    </source>
</evidence>
<feature type="binding site" evidence="11">
    <location>
        <begin position="13"/>
        <end position="23"/>
    </location>
    <ligand>
        <name>ATP</name>
        <dbReference type="ChEBI" id="CHEBI:30616"/>
    </ligand>
</feature>
<proteinExistence type="inferred from homology"/>
<dbReference type="InterPro" id="IPR014729">
    <property type="entry name" value="Rossmann-like_a/b/a_fold"/>
</dbReference>
<keyword evidence="2 11" id="KW-0436">Ligase</keyword>
<sequence length="264" mass="28026">MSESAAPATVVIYSGGMDSFTVLHRALREGREVHALSFDYGQRHARELKVAREVCRELGVPHQVVDITAIHGLIDASALTDASQALPDADYAEANLKATVVPNRNMILLSLAIAKAVNIGADRVDYGAHGGDHVLYPDCRPEFVEAMNDVAGIANFEPVTLHAPYLRTDKGEILAEGLAMGLDYGKTWTCYRGEALACGRCGSCRERLAAFAANGAIDPIAYDTTGDEAATSSQRPDAATSSQRPDAATSSQRPDAAAEGTDHV</sequence>
<keyword evidence="14" id="KW-1185">Reference proteome</keyword>
<dbReference type="Proteomes" id="UP000029721">
    <property type="component" value="Unassembled WGS sequence"/>
</dbReference>
<dbReference type="EC" id="6.3.4.20" evidence="9 11"/>
<comment type="function">
    <text evidence="11">Catalyzes the ATP-dependent conversion of 7-carboxy-7-deazaguanine (CDG) to 7-cyano-7-deazaguanine (preQ(0)).</text>
</comment>
<keyword evidence="5 11" id="KW-0671">Queuosine biosynthesis</keyword>
<dbReference type="RefSeq" id="WP_035598690.1">
    <property type="nucleotide sequence ID" value="NZ_JOKD01000053.1"/>
</dbReference>
<feature type="binding site" evidence="11">
    <location>
        <position position="190"/>
    </location>
    <ligand>
        <name>Zn(2+)</name>
        <dbReference type="ChEBI" id="CHEBI:29105"/>
    </ligand>
</feature>
<keyword evidence="7 11" id="KW-0067">ATP-binding</keyword>
<comment type="similarity">
    <text evidence="8 11">Belongs to the QueC family.</text>
</comment>
<evidence type="ECO:0000256" key="9">
    <source>
        <dbReference type="ARBA" id="ARBA00039149"/>
    </source>
</evidence>
<evidence type="ECO:0000256" key="12">
    <source>
        <dbReference type="SAM" id="MobiDB-lite"/>
    </source>
</evidence>
<evidence type="ECO:0000313" key="14">
    <source>
        <dbReference type="Proteomes" id="UP000029721"/>
    </source>
</evidence>
<protein>
    <recommendedName>
        <fullName evidence="9 11">7-cyano-7-deazaguanine synthase</fullName>
        <ecNumber evidence="9 11">6.3.4.20</ecNumber>
    </recommendedName>
    <alternativeName>
        <fullName evidence="11">7-cyano-7-carbaguanine synthase</fullName>
    </alternativeName>
    <alternativeName>
        <fullName evidence="11">PreQ(0) synthase</fullName>
    </alternativeName>
    <alternativeName>
        <fullName evidence="11">Queuosine biosynthesis protein QueC</fullName>
    </alternativeName>
</protein>
<feature type="binding site" evidence="11">
    <location>
        <position position="204"/>
    </location>
    <ligand>
        <name>Zn(2+)</name>
        <dbReference type="ChEBI" id="CHEBI:29105"/>
    </ligand>
</feature>
<comment type="catalytic activity">
    <reaction evidence="10 11">
        <text>7-carboxy-7-carbaguanine + NH4(+) + 2 ATP = 7-cyano-7-carbaguanine + 2 AMP + 2 diphosphate + 2 H(+)</text>
        <dbReference type="Rhea" id="RHEA:27982"/>
        <dbReference type="ChEBI" id="CHEBI:15378"/>
        <dbReference type="ChEBI" id="CHEBI:28938"/>
        <dbReference type="ChEBI" id="CHEBI:30616"/>
        <dbReference type="ChEBI" id="CHEBI:33019"/>
        <dbReference type="ChEBI" id="CHEBI:45075"/>
        <dbReference type="ChEBI" id="CHEBI:61036"/>
        <dbReference type="ChEBI" id="CHEBI:456215"/>
        <dbReference type="EC" id="6.3.4.20"/>
    </reaction>
</comment>
<dbReference type="EMBL" id="JOKD01000053">
    <property type="protein sequence ID" value="KGE77161.1"/>
    <property type="molecule type" value="Genomic_DNA"/>
</dbReference>
<keyword evidence="3 11" id="KW-0479">Metal-binding</keyword>
<evidence type="ECO:0000256" key="11">
    <source>
        <dbReference type="HAMAP-Rule" id="MF_01633"/>
    </source>
</evidence>
<feature type="binding site" evidence="11">
    <location>
        <position position="201"/>
    </location>
    <ligand>
        <name>Zn(2+)</name>
        <dbReference type="ChEBI" id="CHEBI:29105"/>
    </ligand>
</feature>
<evidence type="ECO:0000256" key="8">
    <source>
        <dbReference type="ARBA" id="ARBA00037993"/>
    </source>
</evidence>
<organism evidence="13 14">
    <name type="scientific">Halomonas salina</name>
    <dbReference type="NCBI Taxonomy" id="42565"/>
    <lineage>
        <taxon>Bacteria</taxon>
        <taxon>Pseudomonadati</taxon>
        <taxon>Pseudomonadota</taxon>
        <taxon>Gammaproteobacteria</taxon>
        <taxon>Oceanospirillales</taxon>
        <taxon>Halomonadaceae</taxon>
        <taxon>Halomonas</taxon>
    </lineage>
</organism>
<feature type="region of interest" description="Disordered" evidence="12">
    <location>
        <begin position="223"/>
        <end position="264"/>
    </location>
</feature>
<comment type="caution">
    <text evidence="13">The sequence shown here is derived from an EMBL/GenBank/DDBJ whole genome shotgun (WGS) entry which is preliminary data.</text>
</comment>
<feature type="compositionally biased region" description="Polar residues" evidence="12">
    <location>
        <begin position="230"/>
        <end position="253"/>
    </location>
</feature>
<name>A0ABR4WR02_9GAMM</name>
<evidence type="ECO:0000313" key="13">
    <source>
        <dbReference type="EMBL" id="KGE77161.1"/>
    </source>
</evidence>
<reference evidence="13 14" key="1">
    <citation type="submission" date="2014-06" db="EMBL/GenBank/DDBJ databases">
        <title>Draft genome sequence of an extremely salt tolerant bacteria Halomonas salina/CIFRI 1.</title>
        <authorList>
            <person name="Behera B.D."/>
            <person name="Meena D.K."/>
            <person name="Das P."/>
            <person name="Maharana J."/>
            <person name="Paria P."/>
            <person name="Sharma A.P."/>
            <person name="Shamsudheen K.V."/>
            <person name="Rijit J."/>
            <person name="Dixit V."/>
            <person name="Verma A."/>
            <person name="Scaria V."/>
            <person name="Sivasubbu S."/>
        </authorList>
    </citation>
    <scope>NUCLEOTIDE SEQUENCE [LARGE SCALE GENOMIC DNA]</scope>
    <source>
        <strain evidence="13 14">CIFRI 1</strain>
    </source>
</reference>
<evidence type="ECO:0000256" key="2">
    <source>
        <dbReference type="ARBA" id="ARBA00022598"/>
    </source>
</evidence>
<feature type="binding site" evidence="11">
    <location>
        <position position="198"/>
    </location>
    <ligand>
        <name>Zn(2+)</name>
        <dbReference type="ChEBI" id="CHEBI:29105"/>
    </ligand>
</feature>
<accession>A0ABR4WR02</accession>
<evidence type="ECO:0000256" key="5">
    <source>
        <dbReference type="ARBA" id="ARBA00022785"/>
    </source>
</evidence>
<dbReference type="Gene3D" id="3.40.50.620">
    <property type="entry name" value="HUPs"/>
    <property type="match status" value="1"/>
</dbReference>
<evidence type="ECO:0000256" key="1">
    <source>
        <dbReference type="ARBA" id="ARBA00005061"/>
    </source>
</evidence>
<dbReference type="PANTHER" id="PTHR42914">
    <property type="entry name" value="7-CYANO-7-DEAZAGUANINE SYNTHASE"/>
    <property type="match status" value="1"/>
</dbReference>
<evidence type="ECO:0000256" key="3">
    <source>
        <dbReference type="ARBA" id="ARBA00022723"/>
    </source>
</evidence>
<dbReference type="HAMAP" id="MF_01633">
    <property type="entry name" value="QueC"/>
    <property type="match status" value="1"/>
</dbReference>
<evidence type="ECO:0000256" key="6">
    <source>
        <dbReference type="ARBA" id="ARBA00022833"/>
    </source>
</evidence>
<dbReference type="PANTHER" id="PTHR42914:SF1">
    <property type="entry name" value="7-CYANO-7-DEAZAGUANINE SYNTHASE"/>
    <property type="match status" value="1"/>
</dbReference>
<dbReference type="PIRSF" id="PIRSF006293">
    <property type="entry name" value="ExsB"/>
    <property type="match status" value="1"/>
</dbReference>
<keyword evidence="6 11" id="KW-0862">Zinc</keyword>
<dbReference type="InterPro" id="IPR018317">
    <property type="entry name" value="QueC"/>
</dbReference>
<keyword evidence="4 11" id="KW-0547">Nucleotide-binding</keyword>
<dbReference type="CDD" id="cd01995">
    <property type="entry name" value="QueC-like"/>
    <property type="match status" value="1"/>
</dbReference>
<gene>
    <name evidence="11" type="primary">queC</name>
    <name evidence="13" type="ORF">FP66_12270</name>
</gene>
<dbReference type="NCBIfam" id="TIGR00364">
    <property type="entry name" value="7-cyano-7-deazaguanine synthase QueC"/>
    <property type="match status" value="1"/>
</dbReference>
<evidence type="ECO:0000256" key="10">
    <source>
        <dbReference type="ARBA" id="ARBA00047890"/>
    </source>
</evidence>
<comment type="cofactor">
    <cofactor evidence="11">
        <name>Zn(2+)</name>
        <dbReference type="ChEBI" id="CHEBI:29105"/>
    </cofactor>
    <text evidence="11">Binds 1 zinc ion per subunit.</text>
</comment>
<dbReference type="Pfam" id="PF06508">
    <property type="entry name" value="QueC"/>
    <property type="match status" value="1"/>
</dbReference>
<dbReference type="SUPFAM" id="SSF52402">
    <property type="entry name" value="Adenine nucleotide alpha hydrolases-like"/>
    <property type="match status" value="1"/>
</dbReference>
<evidence type="ECO:0000256" key="4">
    <source>
        <dbReference type="ARBA" id="ARBA00022741"/>
    </source>
</evidence>
<comment type="pathway">
    <text evidence="1 11">Purine metabolism; 7-cyano-7-deazaguanine biosynthesis.</text>
</comment>